<proteinExistence type="predicted"/>
<evidence type="ECO:0000313" key="1">
    <source>
        <dbReference type="EMBL" id="KAI0057414.1"/>
    </source>
</evidence>
<comment type="caution">
    <text evidence="1">The sequence shown here is derived from an EMBL/GenBank/DDBJ whole genome shotgun (WGS) entry which is preliminary data.</text>
</comment>
<keyword evidence="2" id="KW-1185">Reference proteome</keyword>
<name>A0ACB8SLG3_9AGAM</name>
<organism evidence="1 2">
    <name type="scientific">Artomyces pyxidatus</name>
    <dbReference type="NCBI Taxonomy" id="48021"/>
    <lineage>
        <taxon>Eukaryota</taxon>
        <taxon>Fungi</taxon>
        <taxon>Dikarya</taxon>
        <taxon>Basidiomycota</taxon>
        <taxon>Agaricomycotina</taxon>
        <taxon>Agaricomycetes</taxon>
        <taxon>Russulales</taxon>
        <taxon>Auriscalpiaceae</taxon>
        <taxon>Artomyces</taxon>
    </lineage>
</organism>
<gene>
    <name evidence="1" type="ORF">BV25DRAFT_1790874</name>
</gene>
<dbReference type="EMBL" id="MU277247">
    <property type="protein sequence ID" value="KAI0057414.1"/>
    <property type="molecule type" value="Genomic_DNA"/>
</dbReference>
<dbReference type="Proteomes" id="UP000814140">
    <property type="component" value="Unassembled WGS sequence"/>
</dbReference>
<evidence type="ECO:0000313" key="2">
    <source>
        <dbReference type="Proteomes" id="UP000814140"/>
    </source>
</evidence>
<accession>A0ACB8SLG3</accession>
<reference evidence="1" key="1">
    <citation type="submission" date="2021-03" db="EMBL/GenBank/DDBJ databases">
        <authorList>
            <consortium name="DOE Joint Genome Institute"/>
            <person name="Ahrendt S."/>
            <person name="Looney B.P."/>
            <person name="Miyauchi S."/>
            <person name="Morin E."/>
            <person name="Drula E."/>
            <person name="Courty P.E."/>
            <person name="Chicoki N."/>
            <person name="Fauchery L."/>
            <person name="Kohler A."/>
            <person name="Kuo A."/>
            <person name="Labutti K."/>
            <person name="Pangilinan J."/>
            <person name="Lipzen A."/>
            <person name="Riley R."/>
            <person name="Andreopoulos W."/>
            <person name="He G."/>
            <person name="Johnson J."/>
            <person name="Barry K.W."/>
            <person name="Grigoriev I.V."/>
            <person name="Nagy L."/>
            <person name="Hibbett D."/>
            <person name="Henrissat B."/>
            <person name="Matheny P.B."/>
            <person name="Labbe J."/>
            <person name="Martin F."/>
        </authorList>
    </citation>
    <scope>NUCLEOTIDE SEQUENCE</scope>
    <source>
        <strain evidence="1">HHB10654</strain>
    </source>
</reference>
<sequence length="170" mass="18778">MAACAICLDALRSPIALPCGHVYCHDCISSLVKEATSLATTKCPTCRTPFPLIALNPYLVPANLRPYILPPFRRIYLNEAPTPERPDSPIPSTAAAPPKEDAETQQLTARLQAENAVLRKSCLAWRQRADAHATSHVGLAALVRMAKEQAQRMCAERDELARKYEAMKRK</sequence>
<feature type="non-terminal residue" evidence="1">
    <location>
        <position position="170"/>
    </location>
</feature>
<reference evidence="1" key="2">
    <citation type="journal article" date="2022" name="New Phytol.">
        <title>Evolutionary transition to the ectomycorrhizal habit in the genomes of a hyperdiverse lineage of mushroom-forming fungi.</title>
        <authorList>
            <person name="Looney B."/>
            <person name="Miyauchi S."/>
            <person name="Morin E."/>
            <person name="Drula E."/>
            <person name="Courty P.E."/>
            <person name="Kohler A."/>
            <person name="Kuo A."/>
            <person name="LaButti K."/>
            <person name="Pangilinan J."/>
            <person name="Lipzen A."/>
            <person name="Riley R."/>
            <person name="Andreopoulos W."/>
            <person name="He G."/>
            <person name="Johnson J."/>
            <person name="Nolan M."/>
            <person name="Tritt A."/>
            <person name="Barry K.W."/>
            <person name="Grigoriev I.V."/>
            <person name="Nagy L.G."/>
            <person name="Hibbett D."/>
            <person name="Henrissat B."/>
            <person name="Matheny P.B."/>
            <person name="Labbe J."/>
            <person name="Martin F.M."/>
        </authorList>
    </citation>
    <scope>NUCLEOTIDE SEQUENCE</scope>
    <source>
        <strain evidence="1">HHB10654</strain>
    </source>
</reference>
<protein>
    <submittedName>
        <fullName evidence="1">Uncharacterized protein</fullName>
    </submittedName>
</protein>